<keyword evidence="5 9" id="KW-0540">Nuclease</keyword>
<dbReference type="GO" id="GO:0006397">
    <property type="term" value="P:mRNA processing"/>
    <property type="evidence" value="ECO:0007669"/>
    <property type="project" value="UniProtKB-UniRule"/>
</dbReference>
<evidence type="ECO:0000313" key="13">
    <source>
        <dbReference type="Proteomes" id="UP000033918"/>
    </source>
</evidence>
<comment type="caution">
    <text evidence="12">The sequence shown here is derived from an EMBL/GenBank/DDBJ whole genome shotgun (WGS) entry which is preliminary data.</text>
</comment>
<keyword evidence="8 9" id="KW-0694">RNA-binding</keyword>
<dbReference type="SUPFAM" id="SSF54768">
    <property type="entry name" value="dsRNA-binding domain-like"/>
    <property type="match status" value="1"/>
</dbReference>
<dbReference type="SMART" id="SM00358">
    <property type="entry name" value="DSRM"/>
    <property type="match status" value="1"/>
</dbReference>
<comment type="subunit">
    <text evidence="9">Homodimer.</text>
</comment>
<evidence type="ECO:0000256" key="6">
    <source>
        <dbReference type="ARBA" id="ARBA00022759"/>
    </source>
</evidence>
<feature type="binding site" evidence="9">
    <location>
        <position position="118"/>
    </location>
    <ligand>
        <name>Mg(2+)</name>
        <dbReference type="ChEBI" id="CHEBI:18420"/>
    </ligand>
</feature>
<dbReference type="NCBIfam" id="TIGR02191">
    <property type="entry name" value="RNaseIII"/>
    <property type="match status" value="1"/>
</dbReference>
<dbReference type="PANTHER" id="PTHR11207:SF0">
    <property type="entry name" value="RIBONUCLEASE 3"/>
    <property type="match status" value="1"/>
</dbReference>
<evidence type="ECO:0000256" key="7">
    <source>
        <dbReference type="ARBA" id="ARBA00022801"/>
    </source>
</evidence>
<keyword evidence="9" id="KW-0819">tRNA processing</keyword>
<keyword evidence="3 9" id="KW-0698">rRNA processing</keyword>
<comment type="catalytic activity">
    <reaction evidence="1 9">
        <text>Endonucleolytic cleavage to 5'-phosphomonoester.</text>
        <dbReference type="EC" id="3.1.26.3"/>
    </reaction>
</comment>
<dbReference type="Pfam" id="PF00035">
    <property type="entry name" value="dsrm"/>
    <property type="match status" value="1"/>
</dbReference>
<proteinExistence type="inferred from homology"/>
<feature type="active site" evidence="9">
    <location>
        <position position="121"/>
    </location>
</feature>
<dbReference type="PANTHER" id="PTHR11207">
    <property type="entry name" value="RIBONUCLEASE III"/>
    <property type="match status" value="1"/>
</dbReference>
<feature type="domain" description="RNase III" evidence="11">
    <location>
        <begin position="3"/>
        <end position="132"/>
    </location>
</feature>
<dbReference type="Pfam" id="PF14622">
    <property type="entry name" value="Ribonucleas_3_3"/>
    <property type="match status" value="1"/>
</dbReference>
<dbReference type="GO" id="GO:0046872">
    <property type="term" value="F:metal ion binding"/>
    <property type="evidence" value="ECO:0007669"/>
    <property type="project" value="UniProtKB-KW"/>
</dbReference>
<feature type="binding site" evidence="9">
    <location>
        <position position="121"/>
    </location>
    <ligand>
        <name>Mg(2+)</name>
        <dbReference type="ChEBI" id="CHEBI:18420"/>
    </ligand>
</feature>
<dbReference type="AlphaFoldDB" id="A0A0G0UK14"/>
<dbReference type="InterPro" id="IPR036389">
    <property type="entry name" value="RNase_III_sf"/>
</dbReference>
<evidence type="ECO:0000256" key="8">
    <source>
        <dbReference type="ARBA" id="ARBA00022884"/>
    </source>
</evidence>
<keyword evidence="4 9" id="KW-0507">mRNA processing</keyword>
<evidence type="ECO:0000256" key="9">
    <source>
        <dbReference type="HAMAP-Rule" id="MF_00104"/>
    </source>
</evidence>
<name>A0A0G0UK14_9BACT</name>
<dbReference type="GO" id="GO:0005737">
    <property type="term" value="C:cytoplasm"/>
    <property type="evidence" value="ECO:0007669"/>
    <property type="project" value="UniProtKB-SubCell"/>
</dbReference>
<comment type="cofactor">
    <cofactor evidence="9">
        <name>Mg(2+)</name>
        <dbReference type="ChEBI" id="CHEBI:18420"/>
    </cofactor>
</comment>
<organism evidence="12 13">
    <name type="scientific">Candidatus Wolfebacteria bacterium GW2011_GWB1_41_12</name>
    <dbReference type="NCBI Taxonomy" id="1619006"/>
    <lineage>
        <taxon>Bacteria</taxon>
        <taxon>Candidatus Wolfeibacteriota</taxon>
    </lineage>
</organism>
<dbReference type="PROSITE" id="PS50137">
    <property type="entry name" value="DS_RBD"/>
    <property type="match status" value="1"/>
</dbReference>
<evidence type="ECO:0000313" key="12">
    <source>
        <dbReference type="EMBL" id="KKR89109.1"/>
    </source>
</evidence>
<dbReference type="PATRIC" id="fig|1619006.3.peg.13"/>
<dbReference type="CDD" id="cd10845">
    <property type="entry name" value="DSRM_RNAse_III_family"/>
    <property type="match status" value="1"/>
</dbReference>
<evidence type="ECO:0000256" key="5">
    <source>
        <dbReference type="ARBA" id="ARBA00022722"/>
    </source>
</evidence>
<dbReference type="GO" id="GO:0010468">
    <property type="term" value="P:regulation of gene expression"/>
    <property type="evidence" value="ECO:0007669"/>
    <property type="project" value="TreeGrafter"/>
</dbReference>
<dbReference type="EMBL" id="LCAK01000001">
    <property type="protein sequence ID" value="KKR89109.1"/>
    <property type="molecule type" value="Genomic_DNA"/>
</dbReference>
<dbReference type="Gene3D" id="3.30.160.20">
    <property type="match status" value="1"/>
</dbReference>
<feature type="domain" description="DRBM" evidence="10">
    <location>
        <begin position="159"/>
        <end position="227"/>
    </location>
</feature>
<dbReference type="GO" id="GO:0004525">
    <property type="term" value="F:ribonuclease III activity"/>
    <property type="evidence" value="ECO:0007669"/>
    <property type="project" value="UniProtKB-UniRule"/>
</dbReference>
<keyword evidence="9" id="KW-0699">rRNA-binding</keyword>
<dbReference type="InterPro" id="IPR014720">
    <property type="entry name" value="dsRBD_dom"/>
</dbReference>
<dbReference type="PROSITE" id="PS00517">
    <property type="entry name" value="RNASE_3_1"/>
    <property type="match status" value="1"/>
</dbReference>
<dbReference type="GO" id="GO:0003725">
    <property type="term" value="F:double-stranded RNA binding"/>
    <property type="evidence" value="ECO:0007669"/>
    <property type="project" value="TreeGrafter"/>
</dbReference>
<evidence type="ECO:0000256" key="2">
    <source>
        <dbReference type="ARBA" id="ARBA00010183"/>
    </source>
</evidence>
<evidence type="ECO:0000256" key="4">
    <source>
        <dbReference type="ARBA" id="ARBA00022664"/>
    </source>
</evidence>
<evidence type="ECO:0000259" key="10">
    <source>
        <dbReference type="PROSITE" id="PS50137"/>
    </source>
</evidence>
<dbReference type="FunFam" id="1.10.1520.10:FF:000001">
    <property type="entry name" value="Ribonuclease 3"/>
    <property type="match status" value="1"/>
</dbReference>
<sequence>MDLSQLEQKLDVVFNNKNLLKESLTHRSYLNENPSRETPHNERLEFLGDAVLELAVTENLFHQYPDFSEGDLTSIRSALVNYQMLADVAKEIELNNYILLSKGEAKDIGKARDVILANAFEALLGAIYLDAGYETAKKIINVSVMNHLGEVIEKKLYKDPKSLLQEIVQEKLKITPIYLVLSEKGPDHAKIFTVGAYFGEKLVAQGDGFSKQEAEVEAAKNALKHVS</sequence>
<dbReference type="SUPFAM" id="SSF69065">
    <property type="entry name" value="RNase III domain-like"/>
    <property type="match status" value="1"/>
</dbReference>
<comment type="similarity">
    <text evidence="2">Belongs to the ribonuclease III family.</text>
</comment>
<feature type="active site" evidence="9">
    <location>
        <position position="49"/>
    </location>
</feature>
<keyword evidence="9" id="KW-0479">Metal-binding</keyword>
<gene>
    <name evidence="9" type="primary">rnc</name>
    <name evidence="12" type="ORF">UU38_C0001G0011</name>
</gene>
<dbReference type="GO" id="GO:0006364">
    <property type="term" value="P:rRNA processing"/>
    <property type="evidence" value="ECO:0007669"/>
    <property type="project" value="UniProtKB-UniRule"/>
</dbReference>
<dbReference type="CDD" id="cd00593">
    <property type="entry name" value="RIBOc"/>
    <property type="match status" value="1"/>
</dbReference>
<dbReference type="Proteomes" id="UP000033918">
    <property type="component" value="Unassembled WGS sequence"/>
</dbReference>
<comment type="function">
    <text evidence="9">Digests double-stranded RNA. Involved in the processing of primary rRNA transcript to yield the immediate precursors to the large and small rRNAs (23S and 16S). Processes some mRNAs, and tRNAs when they are encoded in the rRNA operon. Processes pre-crRNA and tracrRNA of type II CRISPR loci if present in the organism.</text>
</comment>
<dbReference type="Gene3D" id="1.10.1520.10">
    <property type="entry name" value="Ribonuclease III domain"/>
    <property type="match status" value="1"/>
</dbReference>
<dbReference type="SMART" id="SM00535">
    <property type="entry name" value="RIBOc"/>
    <property type="match status" value="1"/>
</dbReference>
<dbReference type="InterPro" id="IPR011907">
    <property type="entry name" value="RNase_III"/>
</dbReference>
<comment type="subcellular location">
    <subcellularLocation>
        <location evidence="9">Cytoplasm</location>
    </subcellularLocation>
</comment>
<feature type="binding site" evidence="9">
    <location>
        <position position="45"/>
    </location>
    <ligand>
        <name>Mg(2+)</name>
        <dbReference type="ChEBI" id="CHEBI:18420"/>
    </ligand>
</feature>
<keyword evidence="9" id="KW-0460">Magnesium</keyword>
<reference evidence="12 13" key="1">
    <citation type="journal article" date="2015" name="Nature">
        <title>rRNA introns, odd ribosomes, and small enigmatic genomes across a large radiation of phyla.</title>
        <authorList>
            <person name="Brown C.T."/>
            <person name="Hug L.A."/>
            <person name="Thomas B.C."/>
            <person name="Sharon I."/>
            <person name="Castelle C.J."/>
            <person name="Singh A."/>
            <person name="Wilkins M.J."/>
            <person name="Williams K.H."/>
            <person name="Banfield J.F."/>
        </authorList>
    </citation>
    <scope>NUCLEOTIDE SEQUENCE [LARGE SCALE GENOMIC DNA]</scope>
</reference>
<dbReference type="HAMAP" id="MF_00104">
    <property type="entry name" value="RNase_III"/>
    <property type="match status" value="1"/>
</dbReference>
<keyword evidence="7 9" id="KW-0378">Hydrolase</keyword>
<dbReference type="GO" id="GO:0008033">
    <property type="term" value="P:tRNA processing"/>
    <property type="evidence" value="ECO:0007669"/>
    <property type="project" value="UniProtKB-KW"/>
</dbReference>
<keyword evidence="9" id="KW-0963">Cytoplasm</keyword>
<accession>A0A0G0UK14</accession>
<dbReference type="GO" id="GO:0019843">
    <property type="term" value="F:rRNA binding"/>
    <property type="evidence" value="ECO:0007669"/>
    <property type="project" value="UniProtKB-KW"/>
</dbReference>
<keyword evidence="6 9" id="KW-0255">Endonuclease</keyword>
<dbReference type="PROSITE" id="PS50142">
    <property type="entry name" value="RNASE_3_2"/>
    <property type="match status" value="1"/>
</dbReference>
<dbReference type="InterPro" id="IPR000999">
    <property type="entry name" value="RNase_III_dom"/>
</dbReference>
<protein>
    <recommendedName>
        <fullName evidence="9">Ribonuclease 3</fullName>
        <ecNumber evidence="9">3.1.26.3</ecNumber>
    </recommendedName>
    <alternativeName>
        <fullName evidence="9">Ribonuclease III</fullName>
        <shortName evidence="9">RNase III</shortName>
    </alternativeName>
</protein>
<dbReference type="EC" id="3.1.26.3" evidence="9"/>
<evidence type="ECO:0000259" key="11">
    <source>
        <dbReference type="PROSITE" id="PS50142"/>
    </source>
</evidence>
<evidence type="ECO:0000256" key="3">
    <source>
        <dbReference type="ARBA" id="ARBA00022552"/>
    </source>
</evidence>
<evidence type="ECO:0000256" key="1">
    <source>
        <dbReference type="ARBA" id="ARBA00000109"/>
    </source>
</evidence>